<evidence type="ECO:0000313" key="1">
    <source>
        <dbReference type="EMBL" id="KKL15808.1"/>
    </source>
</evidence>
<protein>
    <submittedName>
        <fullName evidence="1">Uncharacterized protein</fullName>
    </submittedName>
</protein>
<accession>A0A0F9DVC4</accession>
<gene>
    <name evidence="1" type="ORF">LCGC14_2501850</name>
</gene>
<proteinExistence type="predicted"/>
<organism evidence="1">
    <name type="scientific">marine sediment metagenome</name>
    <dbReference type="NCBI Taxonomy" id="412755"/>
    <lineage>
        <taxon>unclassified sequences</taxon>
        <taxon>metagenomes</taxon>
        <taxon>ecological metagenomes</taxon>
    </lineage>
</organism>
<dbReference type="EMBL" id="LAZR01039921">
    <property type="protein sequence ID" value="KKL15808.1"/>
    <property type="molecule type" value="Genomic_DNA"/>
</dbReference>
<reference evidence="1" key="1">
    <citation type="journal article" date="2015" name="Nature">
        <title>Complex archaea that bridge the gap between prokaryotes and eukaryotes.</title>
        <authorList>
            <person name="Spang A."/>
            <person name="Saw J.H."/>
            <person name="Jorgensen S.L."/>
            <person name="Zaremba-Niedzwiedzka K."/>
            <person name="Martijn J."/>
            <person name="Lind A.E."/>
            <person name="van Eijk R."/>
            <person name="Schleper C."/>
            <person name="Guy L."/>
            <person name="Ettema T.J."/>
        </authorList>
    </citation>
    <scope>NUCLEOTIDE SEQUENCE</scope>
</reference>
<name>A0A0F9DVC4_9ZZZZ</name>
<dbReference type="AlphaFoldDB" id="A0A0F9DVC4"/>
<sequence>MKCPIRKIHDRYGKEVGDHTCDKECAWFVEGCGCALLQMAKNLGYIAANGLRT</sequence>
<comment type="caution">
    <text evidence="1">The sequence shown here is derived from an EMBL/GenBank/DDBJ whole genome shotgun (WGS) entry which is preliminary data.</text>
</comment>